<dbReference type="EMBL" id="JACHJP010000006">
    <property type="protein sequence ID" value="MBB4918355.1"/>
    <property type="molecule type" value="Genomic_DNA"/>
</dbReference>
<feature type="transmembrane region" description="Helical" evidence="1">
    <location>
        <begin position="7"/>
        <end position="23"/>
    </location>
</feature>
<feature type="transmembrane region" description="Helical" evidence="1">
    <location>
        <begin position="132"/>
        <end position="153"/>
    </location>
</feature>
<dbReference type="Proteomes" id="UP000552644">
    <property type="component" value="Unassembled WGS sequence"/>
</dbReference>
<dbReference type="AlphaFoldDB" id="A0A7W7QRB4"/>
<evidence type="ECO:0000313" key="3">
    <source>
        <dbReference type="Proteomes" id="UP000552644"/>
    </source>
</evidence>
<dbReference type="RefSeq" id="WP_221461334.1">
    <property type="nucleotide sequence ID" value="NZ_JACHJP010000006.1"/>
</dbReference>
<evidence type="ECO:0000256" key="1">
    <source>
        <dbReference type="SAM" id="Phobius"/>
    </source>
</evidence>
<organism evidence="2 3">
    <name type="scientific">Streptosporangium saharense</name>
    <dbReference type="NCBI Taxonomy" id="1706840"/>
    <lineage>
        <taxon>Bacteria</taxon>
        <taxon>Bacillati</taxon>
        <taxon>Actinomycetota</taxon>
        <taxon>Actinomycetes</taxon>
        <taxon>Streptosporangiales</taxon>
        <taxon>Streptosporangiaceae</taxon>
        <taxon>Streptosporangium</taxon>
    </lineage>
</organism>
<reference evidence="2 3" key="1">
    <citation type="submission" date="2020-08" db="EMBL/GenBank/DDBJ databases">
        <title>Genomic Encyclopedia of Type Strains, Phase III (KMG-III): the genomes of soil and plant-associated and newly described type strains.</title>
        <authorList>
            <person name="Whitman W."/>
        </authorList>
    </citation>
    <scope>NUCLEOTIDE SEQUENCE [LARGE SCALE GENOMIC DNA]</scope>
    <source>
        <strain evidence="2 3">CECT 8840</strain>
    </source>
</reference>
<feature type="transmembrane region" description="Helical" evidence="1">
    <location>
        <begin position="159"/>
        <end position="179"/>
    </location>
</feature>
<sequence length="196" mass="21422">MKRVRVMVRSFLGFLPWIVYAVIATGDEWRWGALAGLVIALGLIVVDRRSGKDWDQMVIETSAAIFFVLTAAISFADPSSSLMPYGPALVNAWLALTAWGSLAIRKPFTLGIARSMAPEEVWRTPRFYRVNAVITAVWGTAFVVAAVLLAVLLNVAPHATAAVIAVKVVTFVVPMVFTVRYPKIVSARYRDARGVA</sequence>
<feature type="transmembrane region" description="Helical" evidence="1">
    <location>
        <begin position="82"/>
        <end position="104"/>
    </location>
</feature>
<proteinExistence type="predicted"/>
<gene>
    <name evidence="2" type="ORF">FHS44_005482</name>
</gene>
<feature type="transmembrane region" description="Helical" evidence="1">
    <location>
        <begin position="29"/>
        <end position="46"/>
    </location>
</feature>
<keyword evidence="1" id="KW-1133">Transmembrane helix</keyword>
<accession>A0A7W7QRB4</accession>
<name>A0A7W7QRB4_9ACTN</name>
<comment type="caution">
    <text evidence="2">The sequence shown here is derived from an EMBL/GenBank/DDBJ whole genome shotgun (WGS) entry which is preliminary data.</text>
</comment>
<keyword evidence="1" id="KW-0472">Membrane</keyword>
<keyword evidence="3" id="KW-1185">Reference proteome</keyword>
<evidence type="ECO:0000313" key="2">
    <source>
        <dbReference type="EMBL" id="MBB4918355.1"/>
    </source>
</evidence>
<evidence type="ECO:0008006" key="4">
    <source>
        <dbReference type="Google" id="ProtNLM"/>
    </source>
</evidence>
<feature type="transmembrane region" description="Helical" evidence="1">
    <location>
        <begin position="58"/>
        <end position="76"/>
    </location>
</feature>
<keyword evidence="1" id="KW-0812">Transmembrane</keyword>
<protein>
    <recommendedName>
        <fullName evidence="4">Intracellular septation protein A</fullName>
    </recommendedName>
</protein>